<dbReference type="Gene3D" id="3.30.590.10">
    <property type="entry name" value="Glutamine synthetase/guanido kinase, catalytic domain"/>
    <property type="match status" value="1"/>
</dbReference>
<organism evidence="12">
    <name type="scientific">Skeletonema marinoi</name>
    <dbReference type="NCBI Taxonomy" id="267567"/>
    <lineage>
        <taxon>Eukaryota</taxon>
        <taxon>Sar</taxon>
        <taxon>Stramenopiles</taxon>
        <taxon>Ochrophyta</taxon>
        <taxon>Bacillariophyta</taxon>
        <taxon>Coscinodiscophyceae</taxon>
        <taxon>Thalassiosirophycidae</taxon>
        <taxon>Thalassiosirales</taxon>
        <taxon>Skeletonemataceae</taxon>
        <taxon>Skeletonema</taxon>
        <taxon>Skeletonema marinoi-dohrnii complex</taxon>
    </lineage>
</organism>
<feature type="binding site" evidence="7">
    <location>
        <position position="469"/>
    </location>
    <ligand>
        <name>ATP</name>
        <dbReference type="ChEBI" id="CHEBI:30616"/>
    </ligand>
</feature>
<evidence type="ECO:0000256" key="7">
    <source>
        <dbReference type="PROSITE-ProRule" id="PRU00843"/>
    </source>
</evidence>
<dbReference type="FunFam" id="3.30.590.10:FF:000006">
    <property type="entry name" value="Arginine kinase 1"/>
    <property type="match status" value="1"/>
</dbReference>
<evidence type="ECO:0008006" key="13">
    <source>
        <dbReference type="Google" id="ProtNLM"/>
    </source>
</evidence>
<dbReference type="GO" id="GO:0046314">
    <property type="term" value="P:phosphocreatine biosynthetic process"/>
    <property type="evidence" value="ECO:0007669"/>
    <property type="project" value="InterPro"/>
</dbReference>
<dbReference type="SUPFAM" id="SSF55931">
    <property type="entry name" value="Glutamine synthetase/guanido kinase"/>
    <property type="match status" value="1"/>
</dbReference>
<keyword evidence="4 7" id="KW-0418">Kinase</keyword>
<dbReference type="InterPro" id="IPR036802">
    <property type="entry name" value="ATP-guanido_PTrfase_N_sf"/>
</dbReference>
<feature type="compositionally biased region" description="Basic and acidic residues" evidence="9">
    <location>
        <begin position="252"/>
        <end position="265"/>
    </location>
</feature>
<dbReference type="GO" id="GO:0005524">
    <property type="term" value="F:ATP binding"/>
    <property type="evidence" value="ECO:0007669"/>
    <property type="project" value="UniProtKB-UniRule"/>
</dbReference>
<proteinExistence type="inferred from homology"/>
<feature type="binding site" evidence="7">
    <location>
        <begin position="354"/>
        <end position="358"/>
    </location>
    <ligand>
        <name>ATP</name>
        <dbReference type="ChEBI" id="CHEBI:30616"/>
    </ligand>
</feature>
<feature type="region of interest" description="Disordered" evidence="9">
    <location>
        <begin position="252"/>
        <end position="273"/>
    </location>
</feature>
<evidence type="ECO:0000256" key="2">
    <source>
        <dbReference type="ARBA" id="ARBA00022679"/>
    </source>
</evidence>
<evidence type="ECO:0000256" key="1">
    <source>
        <dbReference type="ARBA" id="ARBA00006798"/>
    </source>
</evidence>
<feature type="region of interest" description="Disordered" evidence="9">
    <location>
        <begin position="301"/>
        <end position="327"/>
    </location>
</feature>
<evidence type="ECO:0000256" key="4">
    <source>
        <dbReference type="ARBA" id="ARBA00022777"/>
    </source>
</evidence>
<dbReference type="InterPro" id="IPR022415">
    <property type="entry name" value="ATP-guanido_PTrfase_AS"/>
</dbReference>
<dbReference type="GO" id="GO:0004111">
    <property type="term" value="F:creatine kinase activity"/>
    <property type="evidence" value="ECO:0007669"/>
    <property type="project" value="InterPro"/>
</dbReference>
<evidence type="ECO:0000259" key="11">
    <source>
        <dbReference type="PROSITE" id="PS51510"/>
    </source>
</evidence>
<accession>A0A7S1YNT8</accession>
<dbReference type="InterPro" id="IPR014746">
    <property type="entry name" value="Gln_synth/guanido_kin_cat_dom"/>
</dbReference>
<gene>
    <name evidence="12" type="ORF">SMAR1039_LOCUS242</name>
</gene>
<keyword evidence="2 7" id="KW-0808">Transferase</keyword>
<feature type="compositionally biased region" description="Basic and acidic residues" evidence="9">
    <location>
        <begin position="126"/>
        <end position="135"/>
    </location>
</feature>
<feature type="domain" description="Phosphagen kinase C-terminal" evidence="11">
    <location>
        <begin position="351"/>
        <end position="600"/>
    </location>
</feature>
<dbReference type="InterPro" id="IPR022413">
    <property type="entry name" value="ATP-guanido_PTrfase_N"/>
</dbReference>
<comment type="similarity">
    <text evidence="1 6 8">Belongs to the ATP:guanido phosphotransferase family.</text>
</comment>
<evidence type="ECO:0000259" key="10">
    <source>
        <dbReference type="PROSITE" id="PS51509"/>
    </source>
</evidence>
<evidence type="ECO:0000256" key="6">
    <source>
        <dbReference type="PROSITE-ProRule" id="PRU00842"/>
    </source>
</evidence>
<feature type="binding site" evidence="7">
    <location>
        <begin position="553"/>
        <end position="558"/>
    </location>
    <ligand>
        <name>ATP</name>
        <dbReference type="ChEBI" id="CHEBI:30616"/>
    </ligand>
</feature>
<keyword evidence="3 7" id="KW-0547">Nucleotide-binding</keyword>
<evidence type="ECO:0000256" key="5">
    <source>
        <dbReference type="ARBA" id="ARBA00022840"/>
    </source>
</evidence>
<evidence type="ECO:0000256" key="8">
    <source>
        <dbReference type="RuleBase" id="RU000505"/>
    </source>
</evidence>
<dbReference type="PROSITE" id="PS51510">
    <property type="entry name" value="PHOSPHAGEN_KINASE_C"/>
    <property type="match status" value="1"/>
</dbReference>
<feature type="compositionally biased region" description="Low complexity" evidence="9">
    <location>
        <begin position="305"/>
        <end position="321"/>
    </location>
</feature>
<dbReference type="CDD" id="cd07931">
    <property type="entry name" value="eukaryotic_phosphagen_kinases"/>
    <property type="match status" value="1"/>
</dbReference>
<dbReference type="Gene3D" id="1.10.135.10">
    <property type="entry name" value="ATP:guanido phosphotransferase, N-terminal domain"/>
    <property type="match status" value="1"/>
</dbReference>
<evidence type="ECO:0000256" key="3">
    <source>
        <dbReference type="ARBA" id="ARBA00022741"/>
    </source>
</evidence>
<feature type="binding site" evidence="7">
    <location>
        <begin position="525"/>
        <end position="529"/>
    </location>
    <ligand>
        <name>ATP</name>
        <dbReference type="ChEBI" id="CHEBI:30616"/>
    </ligand>
</feature>
<evidence type="ECO:0000256" key="9">
    <source>
        <dbReference type="SAM" id="MobiDB-lite"/>
    </source>
</evidence>
<sequence>MKAAQLALRKHAPSVAVLGTAALVALDYSNSRDVDASSCSVEVSKSVPANNNINVHQFNSPAEAVSRIIQPPQILATSDASAERSASAAAMTRFSPRKTIMVDAAAETNTSSSRLKTSGIFERKVANNNSDDNKHGNTNNSEQPKDDRQEKDTDDSYPTFTPYHNSLLKEYLTPDVWKKLSNRKTSFGTTAEDIIRAGVSLPIGASPPRRVGVLVGDAECYTVFKELLEPIISHYHGIKSYEEWMDPELPMESHFKSNRDEDNRRNSKSISSKTAANDDYGIIKSGAGDANDDFLLDEEEEDVYTTAASSSTSDAATSSPSKQQKPNLRRHCTIINNPNLVRRKADPEGKYILSTRVRVARSLDGVQFPATMSRSDRRKVERLIHDCTKNFQASNLSNGVYLPVLSMTNDQNLDLIERHILFDNPNEWTIASGLGRDWPDGRAMYANVSDIQSQTPDFMIWINEEDHLRIMTLKKGGDIQGAFTSLMNGVRELEKELQLRGWHFAKDPRLGYLVSCPTNVGTTMRASVHVRLVNLGKLPGFFQLVQRLKLEARGKYGETDRQYTGVFDISNAERLGKSEVTLINIMVEGVAKLIEIERQLEIGESVNIDEIAKS</sequence>
<dbReference type="SUPFAM" id="SSF48034">
    <property type="entry name" value="Guanido kinase N-terminal domain"/>
    <property type="match status" value="1"/>
</dbReference>
<dbReference type="Pfam" id="PF00217">
    <property type="entry name" value="ATP-gua_Ptrans"/>
    <property type="match status" value="1"/>
</dbReference>
<feature type="binding site" evidence="7">
    <location>
        <position position="419"/>
    </location>
    <ligand>
        <name>ATP</name>
        <dbReference type="ChEBI" id="CHEBI:30616"/>
    </ligand>
</feature>
<keyword evidence="5 7" id="KW-0067">ATP-binding</keyword>
<dbReference type="Pfam" id="PF02807">
    <property type="entry name" value="ATP-gua_PtransN"/>
    <property type="match status" value="1"/>
</dbReference>
<dbReference type="InterPro" id="IPR000749">
    <property type="entry name" value="ATP-guanido_PTrfase"/>
</dbReference>
<dbReference type="AlphaFoldDB" id="A0A7S1YNT8"/>
<dbReference type="GO" id="GO:0005615">
    <property type="term" value="C:extracellular space"/>
    <property type="evidence" value="ECO:0007669"/>
    <property type="project" value="TreeGrafter"/>
</dbReference>
<dbReference type="PROSITE" id="PS51509">
    <property type="entry name" value="PHOSPHAGEN_KINASE_N"/>
    <property type="match status" value="1"/>
</dbReference>
<feature type="region of interest" description="Disordered" evidence="9">
    <location>
        <begin position="126"/>
        <end position="160"/>
    </location>
</feature>
<dbReference type="PANTHER" id="PTHR11547:SF38">
    <property type="entry name" value="ARGININE KINASE 1-RELATED"/>
    <property type="match status" value="1"/>
</dbReference>
<dbReference type="PANTHER" id="PTHR11547">
    <property type="entry name" value="ARGININE OR CREATINE KINASE"/>
    <property type="match status" value="1"/>
</dbReference>
<reference evidence="12" key="1">
    <citation type="submission" date="2021-01" db="EMBL/GenBank/DDBJ databases">
        <authorList>
            <person name="Corre E."/>
            <person name="Pelletier E."/>
            <person name="Niang G."/>
            <person name="Scheremetjew M."/>
            <person name="Finn R."/>
            <person name="Kale V."/>
            <person name="Holt S."/>
            <person name="Cochrane G."/>
            <person name="Meng A."/>
            <person name="Brown T."/>
            <person name="Cohen L."/>
        </authorList>
    </citation>
    <scope>NUCLEOTIDE SEQUENCE</scope>
    <source>
        <strain evidence="12">FE7</strain>
    </source>
</reference>
<feature type="domain" description="Phosphagen kinase N-terminal" evidence="10">
    <location>
        <begin position="149"/>
        <end position="237"/>
    </location>
</feature>
<dbReference type="PROSITE" id="PS00112">
    <property type="entry name" value="PHOSPHAGEN_KINASE"/>
    <property type="match status" value="1"/>
</dbReference>
<dbReference type="EMBL" id="HBGM01000373">
    <property type="protein sequence ID" value="CAD9312998.1"/>
    <property type="molecule type" value="Transcribed_RNA"/>
</dbReference>
<protein>
    <recommendedName>
        <fullName evidence="13">Arginine kinase</fullName>
    </recommendedName>
</protein>
<evidence type="ECO:0000313" key="12">
    <source>
        <dbReference type="EMBL" id="CAD9312998.1"/>
    </source>
</evidence>
<dbReference type="InterPro" id="IPR022414">
    <property type="entry name" value="ATP-guanido_PTrfase_cat"/>
</dbReference>
<name>A0A7S1YNT8_9STRA</name>